<dbReference type="Pfam" id="PF03934">
    <property type="entry name" value="T2SSK"/>
    <property type="match status" value="1"/>
</dbReference>
<dbReference type="Pfam" id="PF21687">
    <property type="entry name" value="T2SSK_1st"/>
    <property type="match status" value="1"/>
</dbReference>
<evidence type="ECO:0000256" key="3">
    <source>
        <dbReference type="ARBA" id="ARBA00022448"/>
    </source>
</evidence>
<keyword evidence="9 11" id="KW-0472">Membrane</keyword>
<evidence type="ECO:0000313" key="14">
    <source>
        <dbReference type="EMBL" id="EAS46463.1"/>
    </source>
</evidence>
<reference evidence="14 15" key="1">
    <citation type="submission" date="2006-03" db="EMBL/GenBank/DDBJ databases">
        <authorList>
            <person name="Giovannoni S.J."/>
            <person name="Cho J.-C."/>
            <person name="Ferriera S."/>
            <person name="Johnson J."/>
            <person name="Kravitz S."/>
            <person name="Halpern A."/>
            <person name="Remington K."/>
            <person name="Beeson K."/>
            <person name="Tran B."/>
            <person name="Rogers Y.-H."/>
            <person name="Friedman R."/>
            <person name="Venter J.C."/>
        </authorList>
    </citation>
    <scope>NUCLEOTIDE SEQUENCE [LARGE SCALE GENOMIC DNA]</scope>
    <source>
        <strain evidence="14 15">HTCC2207</strain>
    </source>
</reference>
<evidence type="ECO:0000259" key="12">
    <source>
        <dbReference type="Pfam" id="PF03934"/>
    </source>
</evidence>
<evidence type="ECO:0000256" key="5">
    <source>
        <dbReference type="ARBA" id="ARBA00022519"/>
    </source>
</evidence>
<dbReference type="InterPro" id="IPR038072">
    <property type="entry name" value="GspK_central_sf"/>
</dbReference>
<protein>
    <submittedName>
        <fullName evidence="14">General secretion pathway protein K</fullName>
    </submittedName>
</protein>
<evidence type="ECO:0000256" key="11">
    <source>
        <dbReference type="SAM" id="Phobius"/>
    </source>
</evidence>
<dbReference type="HOGENOM" id="CLU_057294_1_2_6"/>
<dbReference type="NCBIfam" id="NF037980">
    <property type="entry name" value="T2SS_GspK"/>
    <property type="match status" value="1"/>
</dbReference>
<dbReference type="EMBL" id="AAPI01000006">
    <property type="protein sequence ID" value="EAS46463.1"/>
    <property type="molecule type" value="Genomic_DNA"/>
</dbReference>
<feature type="region of interest" description="Disordered" evidence="10">
    <location>
        <begin position="344"/>
        <end position="368"/>
    </location>
</feature>
<dbReference type="STRING" id="314287.GB2207_06413"/>
<dbReference type="SUPFAM" id="SSF54523">
    <property type="entry name" value="Pili subunits"/>
    <property type="match status" value="1"/>
</dbReference>
<keyword evidence="3" id="KW-0813">Transport</keyword>
<dbReference type="Gene3D" id="3.30.1300.30">
    <property type="entry name" value="GSPII I/J protein-like"/>
    <property type="match status" value="1"/>
</dbReference>
<dbReference type="AlphaFoldDB" id="Q1YQU8"/>
<keyword evidence="7" id="KW-0653">Protein transport</keyword>
<dbReference type="GO" id="GO:0009306">
    <property type="term" value="P:protein secretion"/>
    <property type="evidence" value="ECO:0007669"/>
    <property type="project" value="InterPro"/>
</dbReference>
<evidence type="ECO:0000256" key="4">
    <source>
        <dbReference type="ARBA" id="ARBA00022475"/>
    </source>
</evidence>
<dbReference type="SUPFAM" id="SSF158544">
    <property type="entry name" value="GspK insert domain-like"/>
    <property type="match status" value="1"/>
</dbReference>
<organism evidence="14 15">
    <name type="scientific">gamma proteobacterium HTCC2207</name>
    <dbReference type="NCBI Taxonomy" id="314287"/>
    <lineage>
        <taxon>Bacteria</taxon>
        <taxon>Pseudomonadati</taxon>
        <taxon>Pseudomonadota</taxon>
        <taxon>Gammaproteobacteria</taxon>
        <taxon>Cellvibrionales</taxon>
        <taxon>Porticoccaceae</taxon>
        <taxon>SAR92 clade</taxon>
    </lineage>
</organism>
<dbReference type="InterPro" id="IPR005628">
    <property type="entry name" value="GspK"/>
</dbReference>
<dbReference type="Proteomes" id="UP000005555">
    <property type="component" value="Unassembled WGS sequence"/>
</dbReference>
<evidence type="ECO:0000256" key="7">
    <source>
        <dbReference type="ARBA" id="ARBA00022927"/>
    </source>
</evidence>
<keyword evidence="15" id="KW-1185">Reference proteome</keyword>
<evidence type="ECO:0000259" key="13">
    <source>
        <dbReference type="Pfam" id="PF21687"/>
    </source>
</evidence>
<evidence type="ECO:0000256" key="9">
    <source>
        <dbReference type="ARBA" id="ARBA00023136"/>
    </source>
</evidence>
<gene>
    <name evidence="14" type="ORF">GB2207_06413</name>
</gene>
<feature type="domain" description="T2SS protein K second SAM-like" evidence="12">
    <location>
        <begin position="233"/>
        <end position="275"/>
    </location>
</feature>
<sequence>MKTKRPPMVGLGHRPQRQSGVALLATLILVLALTLILGNIFYRHQIDVSQATGSLHGDQAVLLAISAESWARDLLSSDNDDLEVDHFGEDWAQAIPLLPVDGGTIVGCLVDLESRININNFSTYTDSSLNAERQANANTMGLVKLWEGLLQNMGFMVNESRVSVIVDWLDKGDELISPAGAEQSDYSGFNPPRFPANTDIADTAELAAMAGYSLAEVQRLMPFISALPGPTTININSAPEPVLMALSGDLGIDFVDMVVDNRPFLTLQEFYQAIDIRLMVGEPALAIRWPAKLIDVKSDFFQLNLEVTLGQSRLEVKSIMHRGANGRPAVIRREITVVPAGVTTVPSRASDSDEENADDLSGSGRDRFRDQDEYDREYYLRPICEIADSYTTGDLNGSAEQF</sequence>
<keyword evidence="8 11" id="KW-1133">Transmembrane helix</keyword>
<dbReference type="PANTHER" id="PTHR38831:SF1">
    <property type="entry name" value="TYPE II SECRETION SYSTEM PROTEIN K-RELATED"/>
    <property type="match status" value="1"/>
</dbReference>
<comment type="similarity">
    <text evidence="2">Belongs to the GSP K family.</text>
</comment>
<keyword evidence="5" id="KW-0997">Cell inner membrane</keyword>
<dbReference type="InterPro" id="IPR049031">
    <property type="entry name" value="T2SSK_SAM-like_1st"/>
</dbReference>
<comment type="subcellular location">
    <subcellularLocation>
        <location evidence="1">Cell inner membrane</location>
    </subcellularLocation>
</comment>
<keyword evidence="4" id="KW-1003">Cell membrane</keyword>
<keyword evidence="6 11" id="KW-0812">Transmembrane</keyword>
<evidence type="ECO:0000256" key="2">
    <source>
        <dbReference type="ARBA" id="ARBA00007246"/>
    </source>
</evidence>
<evidence type="ECO:0000313" key="15">
    <source>
        <dbReference type="Proteomes" id="UP000005555"/>
    </source>
</evidence>
<name>Q1YQU8_9GAMM</name>
<dbReference type="InterPro" id="IPR049179">
    <property type="entry name" value="T2SSK_SAM-like_2nd"/>
</dbReference>
<feature type="transmembrane region" description="Helical" evidence="11">
    <location>
        <begin position="21"/>
        <end position="42"/>
    </location>
</feature>
<comment type="caution">
    <text evidence="14">The sequence shown here is derived from an EMBL/GenBank/DDBJ whole genome shotgun (WGS) entry which is preliminary data.</text>
</comment>
<evidence type="ECO:0000256" key="8">
    <source>
        <dbReference type="ARBA" id="ARBA00022989"/>
    </source>
</evidence>
<accession>Q1YQU8</accession>
<evidence type="ECO:0000256" key="1">
    <source>
        <dbReference type="ARBA" id="ARBA00004533"/>
    </source>
</evidence>
<dbReference type="PANTHER" id="PTHR38831">
    <property type="entry name" value="TYPE II SECRETION SYSTEM PROTEIN K"/>
    <property type="match status" value="1"/>
</dbReference>
<feature type="domain" description="T2SS protein K first SAM-like" evidence="13">
    <location>
        <begin position="114"/>
        <end position="228"/>
    </location>
</feature>
<dbReference type="Gene3D" id="1.10.40.60">
    <property type="entry name" value="EpsJ-like"/>
    <property type="match status" value="2"/>
</dbReference>
<proteinExistence type="inferred from homology"/>
<evidence type="ECO:0000256" key="6">
    <source>
        <dbReference type="ARBA" id="ARBA00022692"/>
    </source>
</evidence>
<dbReference type="GO" id="GO:0005886">
    <property type="term" value="C:plasma membrane"/>
    <property type="evidence" value="ECO:0007669"/>
    <property type="project" value="UniProtKB-SubCell"/>
</dbReference>
<evidence type="ECO:0000256" key="10">
    <source>
        <dbReference type="SAM" id="MobiDB-lite"/>
    </source>
</evidence>
<dbReference type="InterPro" id="IPR045584">
    <property type="entry name" value="Pilin-like"/>
</dbReference>
<dbReference type="eggNOG" id="COG3156">
    <property type="taxonomic scope" value="Bacteria"/>
</dbReference>